<dbReference type="EMBL" id="CP036525">
    <property type="protein sequence ID" value="QDT05529.1"/>
    <property type="molecule type" value="Genomic_DNA"/>
</dbReference>
<dbReference type="Gene3D" id="3.30.1370.120">
    <property type="match status" value="4"/>
</dbReference>
<feature type="region of interest" description="Disordered" evidence="4">
    <location>
        <begin position="1912"/>
        <end position="1952"/>
    </location>
</feature>
<name>A0A517NEG3_9BACT</name>
<evidence type="ECO:0000259" key="6">
    <source>
        <dbReference type="Pfam" id="PF03958"/>
    </source>
</evidence>
<evidence type="ECO:0000256" key="5">
    <source>
        <dbReference type="SAM" id="SignalP"/>
    </source>
</evidence>
<feature type="region of interest" description="Disordered" evidence="4">
    <location>
        <begin position="24"/>
        <end position="71"/>
    </location>
</feature>
<evidence type="ECO:0000256" key="2">
    <source>
        <dbReference type="ARBA" id="ARBA00022729"/>
    </source>
</evidence>
<organism evidence="7 8">
    <name type="scientific">Rubripirellula lacrimiformis</name>
    <dbReference type="NCBI Taxonomy" id="1930273"/>
    <lineage>
        <taxon>Bacteria</taxon>
        <taxon>Pseudomonadati</taxon>
        <taxon>Planctomycetota</taxon>
        <taxon>Planctomycetia</taxon>
        <taxon>Pirellulales</taxon>
        <taxon>Pirellulaceae</taxon>
        <taxon>Rubripirellula</taxon>
    </lineage>
</organism>
<feature type="chain" id="PRO_5021773343" evidence="5">
    <location>
        <begin position="26"/>
        <end position="2250"/>
    </location>
</feature>
<evidence type="ECO:0000313" key="8">
    <source>
        <dbReference type="Proteomes" id="UP000318538"/>
    </source>
</evidence>
<dbReference type="Pfam" id="PF03958">
    <property type="entry name" value="Secretin_N"/>
    <property type="match status" value="3"/>
</dbReference>
<gene>
    <name evidence="7" type="ORF">K227x_39290</name>
</gene>
<evidence type="ECO:0000313" key="7">
    <source>
        <dbReference type="EMBL" id="QDT05529.1"/>
    </source>
</evidence>
<feature type="compositionally biased region" description="Low complexity" evidence="4">
    <location>
        <begin position="27"/>
        <end position="71"/>
    </location>
</feature>
<dbReference type="KEGG" id="rlc:K227x_39290"/>
<feature type="signal peptide" evidence="5">
    <location>
        <begin position="1"/>
        <end position="25"/>
    </location>
</feature>
<reference evidence="7 8" key="1">
    <citation type="submission" date="2019-02" db="EMBL/GenBank/DDBJ databases">
        <title>Deep-cultivation of Planctomycetes and their phenomic and genomic characterization uncovers novel biology.</title>
        <authorList>
            <person name="Wiegand S."/>
            <person name="Jogler M."/>
            <person name="Boedeker C."/>
            <person name="Pinto D."/>
            <person name="Vollmers J."/>
            <person name="Rivas-Marin E."/>
            <person name="Kohn T."/>
            <person name="Peeters S.H."/>
            <person name="Heuer A."/>
            <person name="Rast P."/>
            <person name="Oberbeckmann S."/>
            <person name="Bunk B."/>
            <person name="Jeske O."/>
            <person name="Meyerdierks A."/>
            <person name="Storesund J.E."/>
            <person name="Kallscheuer N."/>
            <person name="Luecker S."/>
            <person name="Lage O.M."/>
            <person name="Pohl T."/>
            <person name="Merkel B.J."/>
            <person name="Hornburger P."/>
            <person name="Mueller R.-W."/>
            <person name="Bruemmer F."/>
            <person name="Labrenz M."/>
            <person name="Spormann A.M."/>
            <person name="Op den Camp H."/>
            <person name="Overmann J."/>
            <person name="Amann R."/>
            <person name="Jetten M.S.M."/>
            <person name="Mascher T."/>
            <person name="Medema M.H."/>
            <person name="Devos D.P."/>
            <person name="Kaster A.-K."/>
            <person name="Ovreas L."/>
            <person name="Rohde M."/>
            <person name="Galperin M.Y."/>
            <person name="Jogler C."/>
        </authorList>
    </citation>
    <scope>NUCLEOTIDE SEQUENCE [LARGE SCALE GENOMIC DNA]</scope>
    <source>
        <strain evidence="7 8">K22_7</strain>
    </source>
</reference>
<feature type="domain" description="NolW-like" evidence="6">
    <location>
        <begin position="2037"/>
        <end position="2107"/>
    </location>
</feature>
<dbReference type="GO" id="GO:0015627">
    <property type="term" value="C:type II protein secretion system complex"/>
    <property type="evidence" value="ECO:0007669"/>
    <property type="project" value="TreeGrafter"/>
</dbReference>
<dbReference type="InterPro" id="IPR050810">
    <property type="entry name" value="Bact_Secretion_Sys_Channel"/>
</dbReference>
<feature type="region of interest" description="Disordered" evidence="4">
    <location>
        <begin position="1865"/>
        <end position="1892"/>
    </location>
</feature>
<feature type="compositionally biased region" description="Low complexity" evidence="4">
    <location>
        <begin position="1881"/>
        <end position="1891"/>
    </location>
</feature>
<evidence type="ECO:0000256" key="1">
    <source>
        <dbReference type="ARBA" id="ARBA00004370"/>
    </source>
</evidence>
<keyword evidence="2 5" id="KW-0732">Signal</keyword>
<evidence type="ECO:0000256" key="4">
    <source>
        <dbReference type="SAM" id="MobiDB-lite"/>
    </source>
</evidence>
<proteinExistence type="predicted"/>
<comment type="subcellular location">
    <subcellularLocation>
        <location evidence="1">Membrane</location>
    </subcellularLocation>
</comment>
<dbReference type="InterPro" id="IPR005644">
    <property type="entry name" value="NolW-like"/>
</dbReference>
<keyword evidence="3" id="KW-0472">Membrane</keyword>
<protein>
    <submittedName>
        <fullName evidence="7">Bacterial type II/III secretion system short domain protein</fullName>
    </submittedName>
</protein>
<keyword evidence="8" id="KW-1185">Reference proteome</keyword>
<dbReference type="PANTHER" id="PTHR30332:SF24">
    <property type="entry name" value="SECRETIN GSPD-RELATED"/>
    <property type="match status" value="1"/>
</dbReference>
<feature type="domain" description="NolW-like" evidence="6">
    <location>
        <begin position="1670"/>
        <end position="1726"/>
    </location>
</feature>
<dbReference type="RefSeq" id="WP_145171709.1">
    <property type="nucleotide sequence ID" value="NZ_CP036525.1"/>
</dbReference>
<dbReference type="InterPro" id="IPR038591">
    <property type="entry name" value="NolW-like_sf"/>
</dbReference>
<feature type="domain" description="NolW-like" evidence="6">
    <location>
        <begin position="2119"/>
        <end position="2211"/>
    </location>
</feature>
<evidence type="ECO:0000256" key="3">
    <source>
        <dbReference type="ARBA" id="ARBA00023136"/>
    </source>
</evidence>
<dbReference type="GO" id="GO:0016020">
    <property type="term" value="C:membrane"/>
    <property type="evidence" value="ECO:0007669"/>
    <property type="project" value="UniProtKB-SubCell"/>
</dbReference>
<dbReference type="Proteomes" id="UP000318538">
    <property type="component" value="Chromosome"/>
</dbReference>
<accession>A0A517NEG3</accession>
<dbReference type="OrthoDB" id="221929at2"/>
<sequence precursor="true">MLPPRDLIHLVFLLSLCAPLHSASAEPPAKTSAAADTPAAEPAQVAAPLPAEPATDTPVAAEPVTEEPVAKEPVAAAPVVAVQTESSDPLQSPFPLAQVSRLVHPDVADELGLGDVQRAKIQSLLAQRTEINVSSDAADKNQKLIAIDRKIRDTLNADQFKKWTTSGPTSELRFQFREQPWGEVLDWFARQEGLTLVMNQVPPGTFTYTDTRSYNASEAIDLLNSVLLTRSYTLVRREKMLTVLQLSNSIPIDLIPRVPLEELPSRGRFELVSVLFSLGNRPVDAVIQEVQPYLGSFGRAIALPKSKQLLVVETAGKMDTINVLINTVPEPRAVPKPDKPEKPPAPVFAAYALGELDPTVVLDKMKELVGSDRIAVDEKTRLLTAFVIPTQQTAIQTAVEKMRAEIEAAPANVSVAYPLRSGSEEQIREQVTAIAPRATVSVDTVAAQVMVTASPDEQSRIADAFTAMGITATKSDMKVKAFQVDPVQSTVISTALQTMIPTAQVVGNRSLGTVVVHGSDQDIALADQVIQRWRGADLESGVLLHAFELPRPGSVEWLATVTKVVPRAQVWLGTEAQQLILLGSGEEKARLEGMLPQLLTALPSPPDRVLQTYELSATELARWQEFLPILAEQLPGVQPIVRPAGEDGSSELLVWATQEHQARLAEVVAQIRKATPQTMLQWPKIYDLEKRDPSLFSELLAIRFPGVRVTADAASGQLTVWAERDTHGKISELLTQISDELPANPELVLKSYHSEDRTPTELQTLLAPVIASATAAGSRGTFTPIGAITVDTAGRRLMIMATEDAHQKIDQFVQELGKPMPVDQELILLAYSLAEAQASDVKLLIDQAIDGATVIADDRRQQLVVTATLAHHGRIKTLINEVDRPASKFASEEIRAYELNELQAATMLPTLQSLWPRMKLTVDVKSNRIVASGNADDHESFRLSIERLNMSGSGEEMRVETYSIPIGDLTTLPAVLNQIAPQAIISTDVVNRAIVVWASDDQHERVAAAIEQLTVTAEGRREIEVYQVTPAKVAITRLVLMSLFPAATIGADTANGQLTVLASKEMQGKIAEVLEKTSRADKEGSNLEPRLYDTTAQIRTAFASVLATTVPSATIVVTGAADPNQVMILASPEDHERVTALLGKLLDQTGPAPETKVQAFELDRADPTAFQTFLTERHPAAKILSGAGTNRLVIAATEQEHAGISQTIEELEKVFAQAGQRELHVYPIRKDLTQQAVTGVSTEVPRARLLPSGDPERILLVASATEHAKYAAWLEQLQEQVPEPEATTSQVYPLDFGDPTGAVRVLTTLLPKVVFAADTVGKTVAATGTAEDHETIKAFIQQYDDRQMDDAETKVFVLGDADATSLSLAVTQMAPTARVTPDRIGNRLIVTAPKAILERISAAIDSMESDPTKQRTSKSYGLDEGTTYSLSLAIQGSFPRAKIAADTLNNRLIISATDAEHVEIAKLFDSLNAGETKLTKSYVLENGRATITRSALQSSFPRSTISADSTSNHLIVAASESDHEKIAEVIQSMNADGKKVTQNYVLETGNSTAVRLALQASFPNATISSDSRSNSLIVSASEEDQQMIQAFVEQMNVGGQQTTQSYALENGNAATLRLALQATFPQATIGADSVNDTLIVSASAEEQKEIAVLVQQINDAPARSTDLHAYALANANPQTVVDALQQAFGRRSTVGVSADDESGTVFVVGLPREQEIAKQVIQQMDRVDPLTRDRRLKAFSLAGIDGDDVADAVESLFADARPTVDVRYDFYNEQLVVIGTEEQLNLVEETLQQFDPPERELAIFPLRENDPNSARDAVNSLFADLPTNEVPAITVDQDRQQLLIRATTQQLGEIRTLLGRLGESVQADSSTGQGSAGISGSGSRVRTVSVGRDSDSLLEQLRRVWPNLRQNPLQVIRSTDPDTEQAAPEPGDTDAGDGAKSIPTQNSASADLRGIARPNESVAESAVELVTTEVTGGQIEAAKPGTHDSPAVLILPGDGQWVIASEDAEAVDMLAKLLEVAVNPPMTAVAESGNLSIYVLKHGNAEDLEDLLTDLFQESRASARSRLTSDMSQTRIVADTRINALIVQSSRATRGVIEDLLAVLDSREFIDSLQLATPQIIPIVNTDVQRVESMLRTVYSSQLSRGRNRPQISIPEGVSAEVASMLEQINAETSGPLLTLSADDISNSIVMRAPPELSEEIRDFVKQVDQQAVSNRSGRMRIIPLQTINAEQMEQVLRQFTRSSRSGRGR</sequence>
<dbReference type="GO" id="GO:0009306">
    <property type="term" value="P:protein secretion"/>
    <property type="evidence" value="ECO:0007669"/>
    <property type="project" value="TreeGrafter"/>
</dbReference>
<dbReference type="PANTHER" id="PTHR30332">
    <property type="entry name" value="PROBABLE GENERAL SECRETION PATHWAY PROTEIN D"/>
    <property type="match status" value="1"/>
</dbReference>